<reference evidence="2" key="1">
    <citation type="submission" date="2014-07" db="EMBL/GenBank/DDBJ databases">
        <authorList>
            <person name="Martin A.A"/>
            <person name="De Silva N."/>
        </authorList>
    </citation>
    <scope>NUCLEOTIDE SEQUENCE</scope>
</reference>
<keyword evidence="1" id="KW-0472">Membrane</keyword>
<dbReference type="WBParaSite" id="SVE_1647100.1">
    <property type="protein sequence ID" value="SVE_1647100.1"/>
    <property type="gene ID" value="SVE_1647100"/>
</dbReference>
<keyword evidence="2" id="KW-1185">Reference proteome</keyword>
<protein>
    <submittedName>
        <fullName evidence="3">Uncharacterized protein</fullName>
    </submittedName>
</protein>
<evidence type="ECO:0000256" key="1">
    <source>
        <dbReference type="SAM" id="Phobius"/>
    </source>
</evidence>
<reference evidence="3" key="2">
    <citation type="submission" date="2015-08" db="UniProtKB">
        <authorList>
            <consortium name="WormBaseParasite"/>
        </authorList>
    </citation>
    <scope>IDENTIFICATION</scope>
</reference>
<evidence type="ECO:0000313" key="2">
    <source>
        <dbReference type="Proteomes" id="UP000035680"/>
    </source>
</evidence>
<sequence>MNFIKVFIIFSTILLSTTAVNYNLQGFLLRKKIQEINKGGRHLFGNVTAKKFPKIRVISPVKPRKQSRNCFFSVIQCYLPKVDVFKSSDNKIYGKLRNGRTYHGSF</sequence>
<evidence type="ECO:0000313" key="3">
    <source>
        <dbReference type="WBParaSite" id="SVE_1647100.1"/>
    </source>
</evidence>
<organism evidence="2 3">
    <name type="scientific">Strongyloides venezuelensis</name>
    <name type="common">Threadworm</name>
    <dbReference type="NCBI Taxonomy" id="75913"/>
    <lineage>
        <taxon>Eukaryota</taxon>
        <taxon>Metazoa</taxon>
        <taxon>Ecdysozoa</taxon>
        <taxon>Nematoda</taxon>
        <taxon>Chromadorea</taxon>
        <taxon>Rhabditida</taxon>
        <taxon>Tylenchina</taxon>
        <taxon>Panagrolaimomorpha</taxon>
        <taxon>Strongyloidoidea</taxon>
        <taxon>Strongyloididae</taxon>
        <taxon>Strongyloides</taxon>
    </lineage>
</organism>
<accession>A0A0K0FVV4</accession>
<proteinExistence type="predicted"/>
<feature type="transmembrane region" description="Helical" evidence="1">
    <location>
        <begin position="6"/>
        <end position="24"/>
    </location>
</feature>
<name>A0A0K0FVV4_STRVS</name>
<dbReference type="Proteomes" id="UP000035680">
    <property type="component" value="Unassembled WGS sequence"/>
</dbReference>
<dbReference type="AlphaFoldDB" id="A0A0K0FVV4"/>
<keyword evidence="1" id="KW-0812">Transmembrane</keyword>
<keyword evidence="1" id="KW-1133">Transmembrane helix</keyword>